<dbReference type="Proteomes" id="UP000284243">
    <property type="component" value="Unassembled WGS sequence"/>
</dbReference>
<reference evidence="4 5" key="1">
    <citation type="submission" date="2018-08" db="EMBL/GenBank/DDBJ databases">
        <title>A genome reference for cultivated species of the human gut microbiota.</title>
        <authorList>
            <person name="Zou Y."/>
            <person name="Xue W."/>
            <person name="Luo G."/>
        </authorList>
    </citation>
    <scope>NUCLEOTIDE SEQUENCE [LARGE SCALE GENOMIC DNA]</scope>
    <source>
        <strain evidence="4 5">AF16-14</strain>
    </source>
</reference>
<accession>A0A412TJV3</accession>
<dbReference type="EMBL" id="QRYC01000039">
    <property type="protein sequence ID" value="RGU54046.1"/>
    <property type="molecule type" value="Genomic_DNA"/>
</dbReference>
<dbReference type="Pfam" id="PF13302">
    <property type="entry name" value="Acetyltransf_3"/>
    <property type="match status" value="1"/>
</dbReference>
<proteinExistence type="predicted"/>
<gene>
    <name evidence="4" type="primary">pseG</name>
    <name evidence="4" type="ORF">DWW57_17680</name>
</gene>
<feature type="domain" description="N-acetyltransferase" evidence="3">
    <location>
        <begin position="330"/>
        <end position="479"/>
    </location>
</feature>
<dbReference type="EC" id="3.6.1.57" evidence="4"/>
<sequence length="479" mass="55059">MQKIYFRADAGAEIGYGHFIRTLALADMLKDDFSCVFVTQAPTIYQKSEVAKVCELVEVPATEEKFRLFLDMLNGDEIVVLDNYFYDTDYQQKIRAKGCRLVCIDDMHNKHYVADVVINHGLTNENLFDTEFYTRLCLGLDWALLRAPFLTCQQNKRASTDGVKKVVLGFGGCDHWNLTGKVCSLLLATPDIEQVTAIIGDAYQHSYLCDPRLCYRKNLGAAEIAELFCKADLALLPASTMSFEALACGTVLATGYYVDNQVEIYHELVKSGRALPLDDFSDERLKQRLDQVLHLPAPATWKKGNIRKHYIELFHTLCFKNYRIGTFHFIDYRNLSEAQHLEVWQARTDSRICCWMSNQTIFSFESHLDFVNSLRSFSDRFFWAVYKDNCFLGSVNIHVMDSGYAERGIFMNPCLVGKAMAKEIEENAYSIYRNLGISVLKAKVRKNNIRSLKYHQKTGYSIECENEEYYFLIKILNEL</sequence>
<dbReference type="SUPFAM" id="SSF55729">
    <property type="entry name" value="Acyl-CoA N-acyltransferases (Nat)"/>
    <property type="match status" value="1"/>
</dbReference>
<evidence type="ECO:0000313" key="5">
    <source>
        <dbReference type="Proteomes" id="UP000284243"/>
    </source>
</evidence>
<evidence type="ECO:0000256" key="2">
    <source>
        <dbReference type="PIRSR" id="PIRSR620023-2"/>
    </source>
</evidence>
<feature type="binding site" evidence="2">
    <location>
        <position position="146"/>
    </location>
    <ligand>
        <name>substrate</name>
    </ligand>
</feature>
<dbReference type="Gene3D" id="3.40.50.2000">
    <property type="entry name" value="Glycogen Phosphorylase B"/>
    <property type="match status" value="1"/>
</dbReference>
<dbReference type="NCBIfam" id="TIGR03590">
    <property type="entry name" value="PseG"/>
    <property type="match status" value="1"/>
</dbReference>
<dbReference type="InterPro" id="IPR016181">
    <property type="entry name" value="Acyl_CoA_acyltransferase"/>
</dbReference>
<keyword evidence="4" id="KW-0378">Hydrolase</keyword>
<dbReference type="PROSITE" id="PS51186">
    <property type="entry name" value="GNAT"/>
    <property type="match status" value="1"/>
</dbReference>
<dbReference type="AlphaFoldDB" id="A0A412TJV3"/>
<comment type="caution">
    <text evidence="4">The sequence shown here is derived from an EMBL/GenBank/DDBJ whole genome shotgun (WGS) entry which is preliminary data.</text>
</comment>
<evidence type="ECO:0000313" key="4">
    <source>
        <dbReference type="EMBL" id="RGU54046.1"/>
    </source>
</evidence>
<evidence type="ECO:0000259" key="3">
    <source>
        <dbReference type="PROSITE" id="PS51186"/>
    </source>
</evidence>
<feature type="active site" description="Proton acceptor" evidence="1">
    <location>
        <position position="18"/>
    </location>
</feature>
<dbReference type="RefSeq" id="WP_087383272.1">
    <property type="nucleotide sequence ID" value="NZ_CABJFF010000015.1"/>
</dbReference>
<protein>
    <submittedName>
        <fullName evidence="4">UDP-2,4-diacetamido-2,4, 6-trideoxy-beta-L-altropyranose hydrolase</fullName>
        <ecNumber evidence="4">3.6.1.57</ecNumber>
    </submittedName>
</protein>
<dbReference type="GO" id="GO:0016787">
    <property type="term" value="F:hydrolase activity"/>
    <property type="evidence" value="ECO:0007669"/>
    <property type="project" value="UniProtKB-KW"/>
</dbReference>
<dbReference type="GO" id="GO:0016747">
    <property type="term" value="F:acyltransferase activity, transferring groups other than amino-acyl groups"/>
    <property type="evidence" value="ECO:0007669"/>
    <property type="project" value="InterPro"/>
</dbReference>
<dbReference type="Gene3D" id="3.40.630.30">
    <property type="match status" value="1"/>
</dbReference>
<dbReference type="Gene3D" id="3.40.50.11190">
    <property type="match status" value="1"/>
</dbReference>
<name>A0A412TJV3_9BACT</name>
<feature type="binding site" evidence="2">
    <location>
        <position position="244"/>
    </location>
    <ligand>
        <name>substrate</name>
    </ligand>
</feature>
<dbReference type="InterPro" id="IPR020023">
    <property type="entry name" value="PseG"/>
</dbReference>
<evidence type="ECO:0000256" key="1">
    <source>
        <dbReference type="PIRSR" id="PIRSR620023-1"/>
    </source>
</evidence>
<organism evidence="4 5">
    <name type="scientific">Odoribacter splanchnicus</name>
    <dbReference type="NCBI Taxonomy" id="28118"/>
    <lineage>
        <taxon>Bacteria</taxon>
        <taxon>Pseudomonadati</taxon>
        <taxon>Bacteroidota</taxon>
        <taxon>Bacteroidia</taxon>
        <taxon>Bacteroidales</taxon>
        <taxon>Odoribacteraceae</taxon>
        <taxon>Odoribacter</taxon>
    </lineage>
</organism>
<dbReference type="InterPro" id="IPR000182">
    <property type="entry name" value="GNAT_dom"/>
</dbReference>